<keyword evidence="2" id="KW-1185">Reference proteome</keyword>
<dbReference type="HOGENOM" id="CLU_2620223_0_0_5"/>
<gene>
    <name evidence="1" type="ordered locus">SJA_C2-04450</name>
</gene>
<reference evidence="1 2" key="1">
    <citation type="journal article" date="2010" name="J. Bacteriol.">
        <title>Complete genome sequence of the representative gamma-hexachlorocyclohexane-degrading bacterium Sphingobium japonicum UT26.</title>
        <authorList>
            <person name="Nagata Y."/>
            <person name="Ohtsubo Y."/>
            <person name="Endo R."/>
            <person name="Ichikawa N."/>
            <person name="Ankai A."/>
            <person name="Oguchi A."/>
            <person name="Fukui S."/>
            <person name="Fujita N."/>
            <person name="Tsuda M."/>
        </authorList>
    </citation>
    <scope>NUCLEOTIDE SEQUENCE [LARGE SCALE GENOMIC DNA]</scope>
    <source>
        <strain evidence="2">DSM 16413 / CCM 7287 / MTCC 6362 / UT26 / NBRC 101211 / UT26S</strain>
    </source>
</reference>
<organism evidence="1 2">
    <name type="scientific">Sphingobium indicum (strain DSM 16413 / CCM 7287 / MTCC 6362 / UT26 / NBRC 101211 / UT26S)</name>
    <name type="common">Sphingobium japonicum</name>
    <dbReference type="NCBI Taxonomy" id="452662"/>
    <lineage>
        <taxon>Bacteria</taxon>
        <taxon>Pseudomonadati</taxon>
        <taxon>Pseudomonadota</taxon>
        <taxon>Alphaproteobacteria</taxon>
        <taxon>Sphingomonadales</taxon>
        <taxon>Sphingomonadaceae</taxon>
        <taxon>Sphingobium</taxon>
    </lineage>
</organism>
<evidence type="ECO:0000313" key="1">
    <source>
        <dbReference type="EMBL" id="BAI98808.1"/>
    </source>
</evidence>
<sequence length="78" mass="8625">MAAATTDGARPWAAQTIAVALRRRTSGGVGALRQWEDRSDLRQLHSRRLASVLIQRGELRRAHQPPASVYDNREGTCS</sequence>
<evidence type="ECO:0000313" key="2">
    <source>
        <dbReference type="Proteomes" id="UP000007753"/>
    </source>
</evidence>
<dbReference type="AlphaFoldDB" id="D4Z8I9"/>
<dbReference type="EMBL" id="AP010804">
    <property type="protein sequence ID" value="BAI98808.1"/>
    <property type="molecule type" value="Genomic_DNA"/>
</dbReference>
<dbReference type="KEGG" id="sjp:SJA_C2-04450"/>
<accession>D4Z8I9</accession>
<dbReference type="Proteomes" id="UP000007753">
    <property type="component" value="Chromosome 2"/>
</dbReference>
<protein>
    <submittedName>
        <fullName evidence="1">Uncharacterized protein</fullName>
    </submittedName>
</protein>
<proteinExistence type="predicted"/>
<name>D4Z8I9_SPHIU</name>